<keyword evidence="3" id="KW-1185">Reference proteome</keyword>
<name>A0A9K3PHX0_9STRA</name>
<evidence type="ECO:0000313" key="3">
    <source>
        <dbReference type="Proteomes" id="UP000693970"/>
    </source>
</evidence>
<evidence type="ECO:0000256" key="1">
    <source>
        <dbReference type="SAM" id="MobiDB-lite"/>
    </source>
</evidence>
<organism evidence="2 3">
    <name type="scientific">Nitzschia inconspicua</name>
    <dbReference type="NCBI Taxonomy" id="303405"/>
    <lineage>
        <taxon>Eukaryota</taxon>
        <taxon>Sar</taxon>
        <taxon>Stramenopiles</taxon>
        <taxon>Ochrophyta</taxon>
        <taxon>Bacillariophyta</taxon>
        <taxon>Bacillariophyceae</taxon>
        <taxon>Bacillariophycidae</taxon>
        <taxon>Bacillariales</taxon>
        <taxon>Bacillariaceae</taxon>
        <taxon>Nitzschia</taxon>
    </lineage>
</organism>
<reference evidence="2" key="1">
    <citation type="journal article" date="2021" name="Sci. Rep.">
        <title>Diploid genomic architecture of Nitzschia inconspicua, an elite biomass production diatom.</title>
        <authorList>
            <person name="Oliver A."/>
            <person name="Podell S."/>
            <person name="Pinowska A."/>
            <person name="Traller J.C."/>
            <person name="Smith S.R."/>
            <person name="McClure R."/>
            <person name="Beliaev A."/>
            <person name="Bohutskyi P."/>
            <person name="Hill E.A."/>
            <person name="Rabines A."/>
            <person name="Zheng H."/>
            <person name="Allen L.Z."/>
            <person name="Kuo A."/>
            <person name="Grigoriev I.V."/>
            <person name="Allen A.E."/>
            <person name="Hazlebeck D."/>
            <person name="Allen E.E."/>
        </authorList>
    </citation>
    <scope>NUCLEOTIDE SEQUENCE</scope>
    <source>
        <strain evidence="2">Hildebrandi</strain>
    </source>
</reference>
<accession>A0A9K3PHX0</accession>
<sequence length="106" mass="11930">MQQLSIHSVLCCPPLRTGKAKNLTKEEQSKPHLVSDQSATPASTIPASSHRRFHPSSLACQIERRYYIHCPICLGGGIKRREASWKIHRAVPRLWRAATKLNTCTD</sequence>
<evidence type="ECO:0000313" key="2">
    <source>
        <dbReference type="EMBL" id="KAG7347396.1"/>
    </source>
</evidence>
<feature type="region of interest" description="Disordered" evidence="1">
    <location>
        <begin position="23"/>
        <end position="53"/>
    </location>
</feature>
<protein>
    <submittedName>
        <fullName evidence="2">Uncharacterized protein</fullName>
    </submittedName>
</protein>
<comment type="caution">
    <text evidence="2">The sequence shown here is derived from an EMBL/GenBank/DDBJ whole genome shotgun (WGS) entry which is preliminary data.</text>
</comment>
<proteinExistence type="predicted"/>
<dbReference type="EMBL" id="JAGRRH010000020">
    <property type="protein sequence ID" value="KAG7347396.1"/>
    <property type="molecule type" value="Genomic_DNA"/>
</dbReference>
<gene>
    <name evidence="2" type="ORF">IV203_016101</name>
</gene>
<dbReference type="AlphaFoldDB" id="A0A9K3PHX0"/>
<reference evidence="2" key="2">
    <citation type="submission" date="2021-04" db="EMBL/GenBank/DDBJ databases">
        <authorList>
            <person name="Podell S."/>
        </authorList>
    </citation>
    <scope>NUCLEOTIDE SEQUENCE</scope>
    <source>
        <strain evidence="2">Hildebrandi</strain>
    </source>
</reference>
<dbReference type="Proteomes" id="UP000693970">
    <property type="component" value="Unassembled WGS sequence"/>
</dbReference>
<feature type="compositionally biased region" description="Low complexity" evidence="1">
    <location>
        <begin position="38"/>
        <end position="48"/>
    </location>
</feature>